<keyword evidence="4" id="KW-0999">Mitochondrion inner membrane</keyword>
<dbReference type="AlphaFoldDB" id="A0A448WYB0"/>
<protein>
    <recommendedName>
        <fullName evidence="4">Glycine amidinotransferase</fullName>
        <ecNumber evidence="4">2.1.4.1</ecNumber>
    </recommendedName>
    <alternativeName>
        <fullName evidence="4">L-arginine:glycine amidinotransferase</fullName>
    </alternativeName>
</protein>
<organism evidence="5 6">
    <name type="scientific">Protopolystoma xenopodis</name>
    <dbReference type="NCBI Taxonomy" id="117903"/>
    <lineage>
        <taxon>Eukaryota</taxon>
        <taxon>Metazoa</taxon>
        <taxon>Spiralia</taxon>
        <taxon>Lophotrochozoa</taxon>
        <taxon>Platyhelminthes</taxon>
        <taxon>Monogenea</taxon>
        <taxon>Polyopisthocotylea</taxon>
        <taxon>Polystomatidea</taxon>
        <taxon>Polystomatidae</taxon>
        <taxon>Protopolystoma</taxon>
    </lineage>
</organism>
<keyword evidence="6" id="KW-1185">Reference proteome</keyword>
<comment type="catalytic activity">
    <reaction evidence="4">
        <text>L-arginine + glycine = guanidinoacetate + L-ornithine</text>
        <dbReference type="Rhea" id="RHEA:13201"/>
        <dbReference type="ChEBI" id="CHEBI:32682"/>
        <dbReference type="ChEBI" id="CHEBI:46911"/>
        <dbReference type="ChEBI" id="CHEBI:57305"/>
        <dbReference type="ChEBI" id="CHEBI:57742"/>
        <dbReference type="EC" id="2.1.4.1"/>
    </reaction>
</comment>
<keyword evidence="4" id="KW-0472">Membrane</keyword>
<reference evidence="5" key="1">
    <citation type="submission" date="2018-11" db="EMBL/GenBank/DDBJ databases">
        <authorList>
            <consortium name="Pathogen Informatics"/>
        </authorList>
    </citation>
    <scope>NUCLEOTIDE SEQUENCE</scope>
</reference>
<evidence type="ECO:0000256" key="4">
    <source>
        <dbReference type="RuleBase" id="RU367092"/>
    </source>
</evidence>
<dbReference type="GO" id="GO:0005758">
    <property type="term" value="C:mitochondrial intermembrane space"/>
    <property type="evidence" value="ECO:0007669"/>
    <property type="project" value="TreeGrafter"/>
</dbReference>
<comment type="pathway">
    <text evidence="1 4">Amine and polyamine biosynthesis; creatine biosynthesis; creatine from L-arginine and glycine: step 1/2.</text>
</comment>
<dbReference type="GO" id="GO:0005743">
    <property type="term" value="C:mitochondrial inner membrane"/>
    <property type="evidence" value="ECO:0007669"/>
    <property type="project" value="UniProtKB-SubCell"/>
</dbReference>
<dbReference type="OrthoDB" id="10264242at2759"/>
<evidence type="ECO:0000256" key="2">
    <source>
        <dbReference type="ARBA" id="ARBA00006943"/>
    </source>
</evidence>
<comment type="similarity">
    <text evidence="2 4">Belongs to the amidinotransferase family.</text>
</comment>
<dbReference type="PANTHER" id="PTHR10488:SF1">
    <property type="entry name" value="GLYCINE AMIDINOTRANSFERASE, MITOCHONDRIAL"/>
    <property type="match status" value="1"/>
</dbReference>
<dbReference type="GO" id="GO:0015068">
    <property type="term" value="F:glycine amidinotransferase activity"/>
    <property type="evidence" value="ECO:0007669"/>
    <property type="project" value="UniProtKB-UniRule"/>
</dbReference>
<comment type="subunit">
    <text evidence="4">Homodimer.</text>
</comment>
<name>A0A448WYB0_9PLAT</name>
<gene>
    <name evidence="5" type="ORF">PXEA_LOCUS16688</name>
</gene>
<evidence type="ECO:0000256" key="3">
    <source>
        <dbReference type="ARBA" id="ARBA00022679"/>
    </source>
</evidence>
<dbReference type="GO" id="GO:0006601">
    <property type="term" value="P:creatine biosynthetic process"/>
    <property type="evidence" value="ECO:0007669"/>
    <property type="project" value="UniProtKB-UniRule"/>
</dbReference>
<comment type="subcellular location">
    <subcellularLocation>
        <location evidence="4">Mitochondrion inner membrane</location>
    </subcellularLocation>
</comment>
<keyword evidence="4" id="KW-0496">Mitochondrion</keyword>
<dbReference type="SUPFAM" id="SSF55909">
    <property type="entry name" value="Pentein"/>
    <property type="match status" value="1"/>
</dbReference>
<evidence type="ECO:0000313" key="6">
    <source>
        <dbReference type="Proteomes" id="UP000784294"/>
    </source>
</evidence>
<dbReference type="UniPathway" id="UPA00104">
    <property type="reaction ID" value="UER00579"/>
</dbReference>
<dbReference type="EC" id="2.1.4.1" evidence="4"/>
<comment type="function">
    <text evidence="4">Catalyzes the biosynthesis of guanidinoacetate, the immediate precursor of creatine. Creatine plays a vital role in energy metabolism in muscle tissues. May play a role in embryonic and central nervous system development.</text>
</comment>
<keyword evidence="3 4" id="KW-0808">Transferase</keyword>
<accession>A0A448WYB0</accession>
<dbReference type="Proteomes" id="UP000784294">
    <property type="component" value="Unassembled WGS sequence"/>
</dbReference>
<dbReference type="EMBL" id="CAAALY010060939">
    <property type="protein sequence ID" value="VEL23248.1"/>
    <property type="molecule type" value="Genomic_DNA"/>
</dbReference>
<sequence>MKPRGIRVHRLNFDDPRPMHIDATFSFVRPGLALQNPDRPCAQKRRIEEAGWKVINVPPPMMPKVGYPNVVMGKCSGGNSYMMEILRLDPHITFSVCAKPQTRGYVLNIIFRR</sequence>
<evidence type="ECO:0000313" key="5">
    <source>
        <dbReference type="EMBL" id="VEL23248.1"/>
    </source>
</evidence>
<dbReference type="InterPro" id="IPR033195">
    <property type="entry name" value="AmidinoTrfase"/>
</dbReference>
<evidence type="ECO:0000256" key="1">
    <source>
        <dbReference type="ARBA" id="ARBA00004858"/>
    </source>
</evidence>
<dbReference type="Gene3D" id="3.75.10.10">
    <property type="entry name" value="L-arginine/glycine Amidinotransferase, Chain A"/>
    <property type="match status" value="1"/>
</dbReference>
<dbReference type="PANTHER" id="PTHR10488">
    <property type="entry name" value="GLYCINE AMIDINOTRANSFERASE, MITOCHONDRIAL"/>
    <property type="match status" value="1"/>
</dbReference>
<proteinExistence type="inferred from homology"/>
<comment type="caution">
    <text evidence="5">The sequence shown here is derived from an EMBL/GenBank/DDBJ whole genome shotgun (WGS) entry which is preliminary data.</text>
</comment>